<dbReference type="STRING" id="1114924.SAMN05216258_108194"/>
<evidence type="ECO:0008006" key="4">
    <source>
        <dbReference type="Google" id="ProtNLM"/>
    </source>
</evidence>
<name>A0A1I3JXC5_9RHOB</name>
<dbReference type="Proteomes" id="UP000199377">
    <property type="component" value="Unassembled WGS sequence"/>
</dbReference>
<dbReference type="InterPro" id="IPR024747">
    <property type="entry name" value="Pyridox_Oxase-rel"/>
</dbReference>
<reference evidence="2 3" key="1">
    <citation type="submission" date="2016-10" db="EMBL/GenBank/DDBJ databases">
        <authorList>
            <person name="de Groot N.N."/>
        </authorList>
    </citation>
    <scope>NUCLEOTIDE SEQUENCE [LARGE SCALE GENOMIC DNA]</scope>
    <source>
        <strain evidence="2 3">CGMCC 1.11030</strain>
    </source>
</reference>
<dbReference type="Pfam" id="PF12900">
    <property type="entry name" value="Pyridox_ox_2"/>
    <property type="match status" value="1"/>
</dbReference>
<evidence type="ECO:0000313" key="3">
    <source>
        <dbReference type="Proteomes" id="UP000199377"/>
    </source>
</evidence>
<gene>
    <name evidence="2" type="ORF">SAMN05216258_108194</name>
</gene>
<dbReference type="InterPro" id="IPR012349">
    <property type="entry name" value="Split_barrel_FMN-bd"/>
</dbReference>
<dbReference type="EMBL" id="FOQH01000008">
    <property type="protein sequence ID" value="SFI64708.1"/>
    <property type="molecule type" value="Genomic_DNA"/>
</dbReference>
<dbReference type="PANTHER" id="PTHR34071:SF2">
    <property type="entry name" value="FLAVIN-NUCLEOTIDE-BINDING PROTEIN"/>
    <property type="match status" value="1"/>
</dbReference>
<dbReference type="Gene3D" id="2.30.110.10">
    <property type="entry name" value="Electron Transport, Fmn-binding Protein, Chain A"/>
    <property type="match status" value="1"/>
</dbReference>
<organism evidence="2 3">
    <name type="scientific">Albimonas pacifica</name>
    <dbReference type="NCBI Taxonomy" id="1114924"/>
    <lineage>
        <taxon>Bacteria</taxon>
        <taxon>Pseudomonadati</taxon>
        <taxon>Pseudomonadota</taxon>
        <taxon>Alphaproteobacteria</taxon>
        <taxon>Rhodobacterales</taxon>
        <taxon>Paracoccaceae</taxon>
        <taxon>Albimonas</taxon>
    </lineage>
</organism>
<proteinExistence type="predicted"/>
<evidence type="ECO:0000313" key="2">
    <source>
        <dbReference type="EMBL" id="SFI64708.1"/>
    </source>
</evidence>
<accession>A0A1I3JXC5</accession>
<feature type="region of interest" description="Disordered" evidence="1">
    <location>
        <begin position="1"/>
        <end position="26"/>
    </location>
</feature>
<sequence>MTQTPSVAAYPVEPRNRARRKHERASYDHASVHAVLDAGMMAHVSYVIDGQPYATPTIHWREGTRLYWHGSSASRMLRAQAGGLPVCVTVAMLDGLVMARTGMNHSANYRSAMCFGTAALVEGDAEKRHALLAMIDRFFPGRNETLRGFSEQDVKATKVVGMEIETAVAKVRTGLNGDEPEDLANPTWAGVIPVTQVIGERVPCPHNGAGAVPSGLAAWAPGRPFDEAMAELARLYEPEPA</sequence>
<evidence type="ECO:0000256" key="1">
    <source>
        <dbReference type="SAM" id="MobiDB-lite"/>
    </source>
</evidence>
<dbReference type="PANTHER" id="PTHR34071">
    <property type="entry name" value="5-NITROIMIDAZOLE ANTIBIOTICS RESISTANCE PROTEIN, NIMA-FAMILY-RELATED PROTEIN-RELATED"/>
    <property type="match status" value="1"/>
</dbReference>
<dbReference type="OrthoDB" id="116031at2"/>
<dbReference type="AlphaFoldDB" id="A0A1I3JXC5"/>
<dbReference type="SUPFAM" id="SSF50475">
    <property type="entry name" value="FMN-binding split barrel"/>
    <property type="match status" value="1"/>
</dbReference>
<keyword evidence="3" id="KW-1185">Reference proteome</keyword>
<protein>
    <recommendedName>
        <fullName evidence="4">Nitroimidazol reductase NimA, pyridoxamine 5'-phosphate oxidase superfamily</fullName>
    </recommendedName>
</protein>
<dbReference type="RefSeq" id="WP_092861901.1">
    <property type="nucleotide sequence ID" value="NZ_FOQH01000008.1"/>
</dbReference>